<dbReference type="EMBL" id="MU006787">
    <property type="protein sequence ID" value="KAF2639131.1"/>
    <property type="molecule type" value="Genomic_DNA"/>
</dbReference>
<protein>
    <submittedName>
        <fullName evidence="1">Uncharacterized protein</fullName>
    </submittedName>
</protein>
<organism evidence="1 2">
    <name type="scientific">Massarina eburnea CBS 473.64</name>
    <dbReference type="NCBI Taxonomy" id="1395130"/>
    <lineage>
        <taxon>Eukaryota</taxon>
        <taxon>Fungi</taxon>
        <taxon>Dikarya</taxon>
        <taxon>Ascomycota</taxon>
        <taxon>Pezizomycotina</taxon>
        <taxon>Dothideomycetes</taxon>
        <taxon>Pleosporomycetidae</taxon>
        <taxon>Pleosporales</taxon>
        <taxon>Massarineae</taxon>
        <taxon>Massarinaceae</taxon>
        <taxon>Massarina</taxon>
    </lineage>
</organism>
<dbReference type="PANTHER" id="PTHR42085:SF8">
    <property type="entry name" value="F-BOX DOMAIN-CONTAINING PROTEIN"/>
    <property type="match status" value="1"/>
</dbReference>
<dbReference type="InterPro" id="IPR038883">
    <property type="entry name" value="AN11006-like"/>
</dbReference>
<dbReference type="Proteomes" id="UP000799753">
    <property type="component" value="Unassembled WGS sequence"/>
</dbReference>
<dbReference type="PANTHER" id="PTHR42085">
    <property type="entry name" value="F-BOX DOMAIN-CONTAINING PROTEIN"/>
    <property type="match status" value="1"/>
</dbReference>
<reference evidence="1" key="1">
    <citation type="journal article" date="2020" name="Stud. Mycol.">
        <title>101 Dothideomycetes genomes: a test case for predicting lifestyles and emergence of pathogens.</title>
        <authorList>
            <person name="Haridas S."/>
            <person name="Albert R."/>
            <person name="Binder M."/>
            <person name="Bloem J."/>
            <person name="Labutti K."/>
            <person name="Salamov A."/>
            <person name="Andreopoulos B."/>
            <person name="Baker S."/>
            <person name="Barry K."/>
            <person name="Bills G."/>
            <person name="Bluhm B."/>
            <person name="Cannon C."/>
            <person name="Castanera R."/>
            <person name="Culley D."/>
            <person name="Daum C."/>
            <person name="Ezra D."/>
            <person name="Gonzalez J."/>
            <person name="Henrissat B."/>
            <person name="Kuo A."/>
            <person name="Liang C."/>
            <person name="Lipzen A."/>
            <person name="Lutzoni F."/>
            <person name="Magnuson J."/>
            <person name="Mondo S."/>
            <person name="Nolan M."/>
            <person name="Ohm R."/>
            <person name="Pangilinan J."/>
            <person name="Park H.-J."/>
            <person name="Ramirez L."/>
            <person name="Alfaro M."/>
            <person name="Sun H."/>
            <person name="Tritt A."/>
            <person name="Yoshinaga Y."/>
            <person name="Zwiers L.-H."/>
            <person name="Turgeon B."/>
            <person name="Goodwin S."/>
            <person name="Spatafora J."/>
            <person name="Crous P."/>
            <person name="Grigoriev I."/>
        </authorList>
    </citation>
    <scope>NUCLEOTIDE SEQUENCE</scope>
    <source>
        <strain evidence="1">CBS 473.64</strain>
    </source>
</reference>
<accession>A0A6A6RWJ6</accession>
<dbReference type="OrthoDB" id="62952at2759"/>
<name>A0A6A6RWJ6_9PLEO</name>
<evidence type="ECO:0000313" key="2">
    <source>
        <dbReference type="Proteomes" id="UP000799753"/>
    </source>
</evidence>
<gene>
    <name evidence="1" type="ORF">P280DRAFT_54169</name>
</gene>
<dbReference type="AlphaFoldDB" id="A0A6A6RWJ6"/>
<sequence>MATETKRDSMEASLSELKSTISSTHITSPESPKRPISFTSLPSSLRNKIYAYVLDTELVNVGAPNVSYTHSIKDSVLHFKASRPPFPVETALFYVSKQVSKEALQFFYERGLWVKFTVYSPDARHTKTMLEDSGVLFSVAENEKVEECNSHAMDIVLVEKSSAVKRATVMFPAQYLPRLVNFMEQASRASGSWAASHALYLTLRNTYEKEVASVQGDLLEGWRLLTGMGKVGVDKDNTLEGYAEGLEDSMLAAGFDAEKWLETVRGMVTKAEDAKHAKDYETAAQHCKAAIISMTYGYLTRAESLHSQPEAFHKSIQRLRYTTELTLGTSLLAPHTDLLTTTPLSWLSTLTLSRAQTATRLLAAEIALSRALSISTDSPSPASNPWYRSLPPELIPPNNATWFSEAEQGRSWFERGRAHLALGEPLFAAGDLERAERMLQGDKEVGETFERARETIDWSTSPGCNTRLVARAARADHWIR</sequence>
<keyword evidence="2" id="KW-1185">Reference proteome</keyword>
<proteinExistence type="predicted"/>
<evidence type="ECO:0000313" key="1">
    <source>
        <dbReference type="EMBL" id="KAF2639131.1"/>
    </source>
</evidence>